<reference evidence="14 15" key="1">
    <citation type="journal article" date="2018" name="Evol. Lett.">
        <title>Horizontal gene cluster transfer increased hallucinogenic mushroom diversity.</title>
        <authorList>
            <person name="Reynolds H.T."/>
            <person name="Vijayakumar V."/>
            <person name="Gluck-Thaler E."/>
            <person name="Korotkin H.B."/>
            <person name="Matheny P.B."/>
            <person name="Slot J.C."/>
        </authorList>
    </citation>
    <scope>NUCLEOTIDE SEQUENCE [LARGE SCALE GENOMIC DNA]</scope>
    <source>
        <strain evidence="14 15">SRW20</strain>
    </source>
</reference>
<dbReference type="InterPro" id="IPR027469">
    <property type="entry name" value="Cation_efflux_TMD_sf"/>
</dbReference>
<evidence type="ECO:0000256" key="5">
    <source>
        <dbReference type="ARBA" id="ARBA00022753"/>
    </source>
</evidence>
<keyword evidence="5" id="KW-0967">Endosome</keyword>
<protein>
    <recommendedName>
        <fullName evidence="13">Cation efflux protein transmembrane domain-containing protein</fullName>
    </recommendedName>
</protein>
<evidence type="ECO:0000256" key="3">
    <source>
        <dbReference type="ARBA" id="ARBA00008731"/>
    </source>
</evidence>
<dbReference type="InParanoid" id="A0A409VTK4"/>
<dbReference type="GO" id="GO:0098771">
    <property type="term" value="P:inorganic ion homeostasis"/>
    <property type="evidence" value="ECO:0007669"/>
    <property type="project" value="UniProtKB-ARBA"/>
</dbReference>
<feature type="region of interest" description="Disordered" evidence="11">
    <location>
        <begin position="280"/>
        <end position="320"/>
    </location>
</feature>
<evidence type="ECO:0000256" key="10">
    <source>
        <dbReference type="ARBA" id="ARBA00023329"/>
    </source>
</evidence>
<name>A0A409VTK4_9AGAR</name>
<evidence type="ECO:0000256" key="2">
    <source>
        <dbReference type="ARBA" id="ARBA00004644"/>
    </source>
</evidence>
<evidence type="ECO:0000256" key="1">
    <source>
        <dbReference type="ARBA" id="ARBA00004146"/>
    </source>
</evidence>
<dbReference type="PANTHER" id="PTHR31937:SF2">
    <property type="entry name" value="TRANSMEMBRANE PROTEIN 163"/>
    <property type="match status" value="1"/>
</dbReference>
<keyword evidence="10" id="KW-0968">Cytoplasmic vesicle</keyword>
<comment type="subcellular location">
    <subcellularLocation>
        <location evidence="2">Cytoplasmic vesicle</location>
        <location evidence="2">Secretory vesicle</location>
        <location evidence="2">Synaptic vesicle membrane</location>
        <topology evidence="2">Multi-pass membrane protein</topology>
    </subcellularLocation>
    <subcellularLocation>
        <location evidence="1">Early endosome membrane</location>
    </subcellularLocation>
</comment>
<organism evidence="14 15">
    <name type="scientific">Gymnopilus dilepis</name>
    <dbReference type="NCBI Taxonomy" id="231916"/>
    <lineage>
        <taxon>Eukaryota</taxon>
        <taxon>Fungi</taxon>
        <taxon>Dikarya</taxon>
        <taxon>Basidiomycota</taxon>
        <taxon>Agaricomycotina</taxon>
        <taxon>Agaricomycetes</taxon>
        <taxon>Agaricomycetidae</taxon>
        <taxon>Agaricales</taxon>
        <taxon>Agaricineae</taxon>
        <taxon>Hymenogastraceae</taxon>
        <taxon>Gymnopilus</taxon>
    </lineage>
</organism>
<dbReference type="PANTHER" id="PTHR31937">
    <property type="entry name" value="TRANSMEMBRANE PROTEIN 163"/>
    <property type="match status" value="1"/>
</dbReference>
<feature type="transmembrane region" description="Helical" evidence="12">
    <location>
        <begin position="157"/>
        <end position="176"/>
    </location>
</feature>
<evidence type="ECO:0000256" key="12">
    <source>
        <dbReference type="SAM" id="Phobius"/>
    </source>
</evidence>
<dbReference type="GO" id="GO:0008324">
    <property type="term" value="F:monoatomic cation transmembrane transporter activity"/>
    <property type="evidence" value="ECO:0007669"/>
    <property type="project" value="InterPro"/>
</dbReference>
<dbReference type="InterPro" id="IPR026765">
    <property type="entry name" value="Tmem163"/>
</dbReference>
<dbReference type="EMBL" id="NHYE01005570">
    <property type="protein sequence ID" value="PPQ69526.1"/>
    <property type="molecule type" value="Genomic_DNA"/>
</dbReference>
<dbReference type="AlphaFoldDB" id="A0A409VTK4"/>
<feature type="compositionally biased region" description="Basic and acidic residues" evidence="11">
    <location>
        <begin position="295"/>
        <end position="320"/>
    </location>
</feature>
<evidence type="ECO:0000256" key="6">
    <source>
        <dbReference type="ARBA" id="ARBA00022833"/>
    </source>
</evidence>
<keyword evidence="8" id="KW-0770">Synapse</keyword>
<dbReference type="Pfam" id="PF01545">
    <property type="entry name" value="Cation_efflux"/>
    <property type="match status" value="1"/>
</dbReference>
<dbReference type="OrthoDB" id="5980560at2759"/>
<keyword evidence="7 12" id="KW-1133">Transmembrane helix</keyword>
<dbReference type="GO" id="GO:0031901">
    <property type="term" value="C:early endosome membrane"/>
    <property type="evidence" value="ECO:0007669"/>
    <property type="project" value="UniProtKB-SubCell"/>
</dbReference>
<evidence type="ECO:0000256" key="8">
    <source>
        <dbReference type="ARBA" id="ARBA00023018"/>
    </source>
</evidence>
<dbReference type="Proteomes" id="UP000284706">
    <property type="component" value="Unassembled WGS sequence"/>
</dbReference>
<feature type="transmembrane region" description="Helical" evidence="12">
    <location>
        <begin position="12"/>
        <end position="34"/>
    </location>
</feature>
<dbReference type="SUPFAM" id="SSF161111">
    <property type="entry name" value="Cation efflux protein transmembrane domain-like"/>
    <property type="match status" value="1"/>
</dbReference>
<evidence type="ECO:0000256" key="4">
    <source>
        <dbReference type="ARBA" id="ARBA00022692"/>
    </source>
</evidence>
<feature type="domain" description="Cation efflux protein transmembrane" evidence="13">
    <location>
        <begin position="16"/>
        <end position="210"/>
    </location>
</feature>
<feature type="transmembrane region" description="Helical" evidence="12">
    <location>
        <begin position="89"/>
        <end position="112"/>
    </location>
</feature>
<keyword evidence="6" id="KW-0862">Zinc</keyword>
<proteinExistence type="inferred from homology"/>
<feature type="transmembrane region" description="Helical" evidence="12">
    <location>
        <begin position="118"/>
        <end position="137"/>
    </location>
</feature>
<dbReference type="Gene3D" id="1.20.1510.10">
    <property type="entry name" value="Cation efflux protein transmembrane domain"/>
    <property type="match status" value="1"/>
</dbReference>
<accession>A0A409VTK4</accession>
<evidence type="ECO:0000256" key="11">
    <source>
        <dbReference type="SAM" id="MobiDB-lite"/>
    </source>
</evidence>
<gene>
    <name evidence="14" type="ORF">CVT26_001784</name>
</gene>
<comment type="caution">
    <text evidence="14">The sequence shown here is derived from an EMBL/GenBank/DDBJ whole genome shotgun (WGS) entry which is preliminary data.</text>
</comment>
<dbReference type="InterPro" id="IPR058533">
    <property type="entry name" value="Cation_efflux_TM"/>
</dbReference>
<evidence type="ECO:0000259" key="13">
    <source>
        <dbReference type="Pfam" id="PF01545"/>
    </source>
</evidence>
<keyword evidence="4 12" id="KW-0812">Transmembrane</keyword>
<keyword evidence="9 12" id="KW-0472">Membrane</keyword>
<sequence>MPSYRRLQQYAIAISIISVIYNGLEGGVSIGFGAESKSRSLIFYGIQSAIEVISAILVVWRFRKVARPGEEKSTKLSESDLKFERRATLGIGALLIALTLSTIASSIAILVLHEEPDTSNASLIISASALLIMFFIWLPKRYLASALDSSAMRGEAICSLSCIQLTFVLFIGSLIYKVWRGGWWLDGATSMVLSFLFGWEGFKMIRWALSEDFTGGCCDDCRVKEPNAQKAEKDPELGIKEEERCGCCATSEKGSCGGTEDGALESDTKIAGSVEVKQCNAKSPATGAVLTQGTEKPDDHAQQRPGSIEDDKDSCCSDCA</sequence>
<evidence type="ECO:0000313" key="14">
    <source>
        <dbReference type="EMBL" id="PPQ69526.1"/>
    </source>
</evidence>
<feature type="transmembrane region" description="Helical" evidence="12">
    <location>
        <begin position="182"/>
        <end position="199"/>
    </location>
</feature>
<comment type="similarity">
    <text evidence="3">Belongs to the TMEM163 family.</text>
</comment>
<keyword evidence="15" id="KW-1185">Reference proteome</keyword>
<evidence type="ECO:0000256" key="9">
    <source>
        <dbReference type="ARBA" id="ARBA00023136"/>
    </source>
</evidence>
<evidence type="ECO:0000256" key="7">
    <source>
        <dbReference type="ARBA" id="ARBA00022989"/>
    </source>
</evidence>
<feature type="transmembrane region" description="Helical" evidence="12">
    <location>
        <begin position="40"/>
        <end position="62"/>
    </location>
</feature>
<dbReference type="GO" id="GO:0030003">
    <property type="term" value="P:intracellular monoatomic cation homeostasis"/>
    <property type="evidence" value="ECO:0007669"/>
    <property type="project" value="UniProtKB-ARBA"/>
</dbReference>
<evidence type="ECO:0000313" key="15">
    <source>
        <dbReference type="Proteomes" id="UP000284706"/>
    </source>
</evidence>